<keyword evidence="7" id="KW-0413">Isomerase</keyword>
<evidence type="ECO:0000256" key="8">
    <source>
        <dbReference type="SAM" id="Phobius"/>
    </source>
</evidence>
<sequence>MEKYLYLILNIATLLFPLLWSFESKVRYAKKWFALFPAIFFTAALYLAWDQWFTVMGVWGFNEKYLTGIYLGSLPLEECLFFIIVPFSTIFIYEVLQFYFPQRPTVSITKGITLLLIGVLVVIGILNLDKWYTGVNFTLVALLLAIHYYFFRDKILGRFYVFYLVHLIPFLLFNGTLTGAFTSEPVVFYDDAENLGLRVFTIPIEDFIYSMGLMLMNISIYEKIKQRKTIQSPLGL</sequence>
<feature type="transmembrane region" description="Helical" evidence="8">
    <location>
        <begin position="105"/>
        <end position="125"/>
    </location>
</feature>
<evidence type="ECO:0000256" key="2">
    <source>
        <dbReference type="ARBA" id="ARBA00004829"/>
    </source>
</evidence>
<keyword evidence="6 8" id="KW-0472">Membrane</keyword>
<keyword evidence="5 8" id="KW-1133">Transmembrane helix</keyword>
<feature type="domain" description="Lycopene cyclase" evidence="9">
    <location>
        <begin position="129"/>
        <end position="223"/>
    </location>
</feature>
<evidence type="ECO:0000313" key="10">
    <source>
        <dbReference type="EMBL" id="MBD8488687.1"/>
    </source>
</evidence>
<evidence type="ECO:0000256" key="5">
    <source>
        <dbReference type="ARBA" id="ARBA00022989"/>
    </source>
</evidence>
<feature type="transmembrane region" description="Helical" evidence="8">
    <location>
        <begin position="131"/>
        <end position="151"/>
    </location>
</feature>
<dbReference type="Proteomes" id="UP000647133">
    <property type="component" value="Unassembled WGS sequence"/>
</dbReference>
<reference evidence="10 11" key="1">
    <citation type="submission" date="2020-09" db="EMBL/GenBank/DDBJ databases">
        <title>Echinicola sp. CAU 1574 isolated from sand of Sido Beach.</title>
        <authorList>
            <person name="Kim W."/>
        </authorList>
    </citation>
    <scope>NUCLEOTIDE SEQUENCE [LARGE SCALE GENOMIC DNA]</scope>
    <source>
        <strain evidence="10 11">CAU 1574</strain>
    </source>
</reference>
<comment type="subcellular location">
    <subcellularLocation>
        <location evidence="1">Membrane</location>
        <topology evidence="1">Multi-pass membrane protein</topology>
    </subcellularLocation>
</comment>
<evidence type="ECO:0000256" key="7">
    <source>
        <dbReference type="ARBA" id="ARBA00023235"/>
    </source>
</evidence>
<evidence type="ECO:0000256" key="6">
    <source>
        <dbReference type="ARBA" id="ARBA00023136"/>
    </source>
</evidence>
<feature type="domain" description="Lycopene cyclase" evidence="9">
    <location>
        <begin position="4"/>
        <end position="96"/>
    </location>
</feature>
<comment type="pathway">
    <text evidence="2">Carotenoid biosynthesis.</text>
</comment>
<comment type="caution">
    <text evidence="10">The sequence shown here is derived from an EMBL/GenBank/DDBJ whole genome shotgun (WGS) entry which is preliminary data.</text>
</comment>
<evidence type="ECO:0000256" key="4">
    <source>
        <dbReference type="ARBA" id="ARBA00022746"/>
    </source>
</evidence>
<dbReference type="Pfam" id="PF18916">
    <property type="entry name" value="Lycopene_cyc"/>
    <property type="match status" value="2"/>
</dbReference>
<dbReference type="InterPro" id="IPR017825">
    <property type="entry name" value="Lycopene_cyclase_dom"/>
</dbReference>
<organism evidence="10 11">
    <name type="scientific">Echinicola arenosa</name>
    <dbReference type="NCBI Taxonomy" id="2774144"/>
    <lineage>
        <taxon>Bacteria</taxon>
        <taxon>Pseudomonadati</taxon>
        <taxon>Bacteroidota</taxon>
        <taxon>Cytophagia</taxon>
        <taxon>Cytophagales</taxon>
        <taxon>Cyclobacteriaceae</taxon>
        <taxon>Echinicola</taxon>
    </lineage>
</organism>
<dbReference type="NCBIfam" id="TIGR03462">
    <property type="entry name" value="CarR_dom_SF"/>
    <property type="match status" value="2"/>
</dbReference>
<keyword evidence="4" id="KW-0125">Carotenoid biosynthesis</keyword>
<feature type="transmembrane region" description="Helical" evidence="8">
    <location>
        <begin position="200"/>
        <end position="221"/>
    </location>
</feature>
<keyword evidence="3 8" id="KW-0812">Transmembrane</keyword>
<name>A0ABR9AK11_9BACT</name>
<feature type="transmembrane region" description="Helical" evidence="8">
    <location>
        <begin position="160"/>
        <end position="180"/>
    </location>
</feature>
<feature type="transmembrane region" description="Helical" evidence="8">
    <location>
        <begin position="6"/>
        <end position="23"/>
    </location>
</feature>
<keyword evidence="11" id="KW-1185">Reference proteome</keyword>
<proteinExistence type="predicted"/>
<gene>
    <name evidence="10" type="ORF">IFO69_08025</name>
</gene>
<feature type="transmembrane region" description="Helical" evidence="8">
    <location>
        <begin position="32"/>
        <end position="49"/>
    </location>
</feature>
<dbReference type="RefSeq" id="WP_192009542.1">
    <property type="nucleotide sequence ID" value="NZ_JACYTQ010000002.1"/>
</dbReference>
<evidence type="ECO:0000256" key="3">
    <source>
        <dbReference type="ARBA" id="ARBA00022692"/>
    </source>
</evidence>
<feature type="transmembrane region" description="Helical" evidence="8">
    <location>
        <begin position="69"/>
        <end position="93"/>
    </location>
</feature>
<evidence type="ECO:0000259" key="9">
    <source>
        <dbReference type="Pfam" id="PF18916"/>
    </source>
</evidence>
<protein>
    <submittedName>
        <fullName evidence="10">Lycopene cyclase domain-containing protein</fullName>
    </submittedName>
</protein>
<dbReference type="EMBL" id="JACYTQ010000002">
    <property type="protein sequence ID" value="MBD8488687.1"/>
    <property type="molecule type" value="Genomic_DNA"/>
</dbReference>
<evidence type="ECO:0000313" key="11">
    <source>
        <dbReference type="Proteomes" id="UP000647133"/>
    </source>
</evidence>
<evidence type="ECO:0000256" key="1">
    <source>
        <dbReference type="ARBA" id="ARBA00004141"/>
    </source>
</evidence>
<accession>A0ABR9AK11</accession>